<sequence length="366" mass="40742">MPRVVKKKGQNEGTLGKVFVLQQGEKRILVPRPKTYEAAVQAVCKHFPRVPKDSVVLQTDKLDVCEGHAVDIDPELWEEISELISSAIVKDTSSSAPPQESAPSPQPPPRPRVQPLAPPVGRVKRPHRKPVLYLHSPDDIDVSVTISLTSEWNFSAIYPVVPVKRGAGEQVRWDVRTRADGSLIEKTTGLEIAYLFWETLTNTDAPPSPPPSPDLGEWKSTEYFSPNSCELRDTDSVVLSVDHVTSYLDRVLQVLGLHTEARTSFITYWLPDMLKHTHIALRFIPQASYERAAPLDISPRPGVITRVFMLFKGVPEGRLSEWPGAVGRAEQDVQWLSSVVGVNLDLALDSRVFRALEWGGMEVAQL</sequence>
<dbReference type="EMBL" id="MU266402">
    <property type="protein sequence ID" value="KAH7925419.1"/>
    <property type="molecule type" value="Genomic_DNA"/>
</dbReference>
<evidence type="ECO:0000313" key="2">
    <source>
        <dbReference type="Proteomes" id="UP000790709"/>
    </source>
</evidence>
<dbReference type="Proteomes" id="UP000790709">
    <property type="component" value="Unassembled WGS sequence"/>
</dbReference>
<proteinExistence type="predicted"/>
<name>A0ACB8BIL2_9AGAM</name>
<reference evidence="1" key="1">
    <citation type="journal article" date="2021" name="New Phytol.">
        <title>Evolutionary innovations through gain and loss of genes in the ectomycorrhizal Boletales.</title>
        <authorList>
            <person name="Wu G."/>
            <person name="Miyauchi S."/>
            <person name="Morin E."/>
            <person name="Kuo A."/>
            <person name="Drula E."/>
            <person name="Varga T."/>
            <person name="Kohler A."/>
            <person name="Feng B."/>
            <person name="Cao Y."/>
            <person name="Lipzen A."/>
            <person name="Daum C."/>
            <person name="Hundley H."/>
            <person name="Pangilinan J."/>
            <person name="Johnson J."/>
            <person name="Barry K."/>
            <person name="LaButti K."/>
            <person name="Ng V."/>
            <person name="Ahrendt S."/>
            <person name="Min B."/>
            <person name="Choi I.G."/>
            <person name="Park H."/>
            <person name="Plett J.M."/>
            <person name="Magnuson J."/>
            <person name="Spatafora J.W."/>
            <person name="Nagy L.G."/>
            <person name="Henrissat B."/>
            <person name="Grigoriev I.V."/>
            <person name="Yang Z.L."/>
            <person name="Xu J."/>
            <person name="Martin F.M."/>
        </authorList>
    </citation>
    <scope>NUCLEOTIDE SEQUENCE</scope>
    <source>
        <strain evidence="1">KUC20120723A-06</strain>
    </source>
</reference>
<organism evidence="1 2">
    <name type="scientific">Leucogyrophana mollusca</name>
    <dbReference type="NCBI Taxonomy" id="85980"/>
    <lineage>
        <taxon>Eukaryota</taxon>
        <taxon>Fungi</taxon>
        <taxon>Dikarya</taxon>
        <taxon>Basidiomycota</taxon>
        <taxon>Agaricomycotina</taxon>
        <taxon>Agaricomycetes</taxon>
        <taxon>Agaricomycetidae</taxon>
        <taxon>Boletales</taxon>
        <taxon>Boletales incertae sedis</taxon>
        <taxon>Leucogyrophana</taxon>
    </lineage>
</organism>
<accession>A0ACB8BIL2</accession>
<evidence type="ECO:0000313" key="1">
    <source>
        <dbReference type="EMBL" id="KAH7925419.1"/>
    </source>
</evidence>
<keyword evidence="2" id="KW-1185">Reference proteome</keyword>
<comment type="caution">
    <text evidence="1">The sequence shown here is derived from an EMBL/GenBank/DDBJ whole genome shotgun (WGS) entry which is preliminary data.</text>
</comment>
<protein>
    <submittedName>
        <fullName evidence="1">Uncharacterized protein</fullName>
    </submittedName>
</protein>
<gene>
    <name evidence="1" type="ORF">BV22DRAFT_432297</name>
</gene>